<name>A0A7G9THV4_PSEMX</name>
<dbReference type="GO" id="GO:0005886">
    <property type="term" value="C:plasma membrane"/>
    <property type="evidence" value="ECO:0007669"/>
    <property type="project" value="UniProtKB-SubCell"/>
</dbReference>
<dbReference type="PANTHER" id="PTHR14969">
    <property type="entry name" value="SPHINGOSINE-1-PHOSPHATE PHOSPHOHYDROLASE"/>
    <property type="match status" value="1"/>
</dbReference>
<feature type="transmembrane region" description="Helical" evidence="10">
    <location>
        <begin position="168"/>
        <end position="188"/>
    </location>
</feature>
<feature type="transmembrane region" description="Helical" evidence="10">
    <location>
        <begin position="100"/>
        <end position="121"/>
    </location>
</feature>
<evidence type="ECO:0000256" key="4">
    <source>
        <dbReference type="ARBA" id="ARBA00022692"/>
    </source>
</evidence>
<accession>A0A7G9THV4</accession>
<keyword evidence="6 10" id="KW-1133">Transmembrane helix</keyword>
<dbReference type="EC" id="3.6.1.27" evidence="2"/>
<evidence type="ECO:0000256" key="5">
    <source>
        <dbReference type="ARBA" id="ARBA00022801"/>
    </source>
</evidence>
<evidence type="ECO:0000256" key="1">
    <source>
        <dbReference type="ARBA" id="ARBA00004651"/>
    </source>
</evidence>
<keyword evidence="5" id="KW-0378">Hydrolase</keyword>
<gene>
    <name evidence="12" type="ORF">IAE60_10805</name>
</gene>
<dbReference type="Gene3D" id="1.20.144.10">
    <property type="entry name" value="Phosphatidic acid phosphatase type 2/haloperoxidase"/>
    <property type="match status" value="2"/>
</dbReference>
<keyword evidence="7 10" id="KW-0472">Membrane</keyword>
<proteinExistence type="predicted"/>
<feature type="domain" description="Phosphatidic acid phosphatase type 2/haloperoxidase" evidence="11">
    <location>
        <begin position="100"/>
        <end position="209"/>
    </location>
</feature>
<reference evidence="12 13" key="1">
    <citation type="submission" date="2020-08" db="EMBL/GenBank/DDBJ databases">
        <title>Streptomycin Non-resistant strain, P. mexicana.</title>
        <authorList>
            <person name="Ganesh-Kumar S."/>
            <person name="Zhe T."/>
            <person name="Yu Z."/>
            <person name="Min Y."/>
        </authorList>
    </citation>
    <scope>NUCLEOTIDE SEQUENCE [LARGE SCALE GENOMIC DNA]</scope>
    <source>
        <strain evidence="12 13">GTZY2</strain>
    </source>
</reference>
<evidence type="ECO:0000256" key="10">
    <source>
        <dbReference type="SAM" id="Phobius"/>
    </source>
</evidence>
<dbReference type="AlphaFoldDB" id="A0A7G9THV4"/>
<evidence type="ECO:0000256" key="6">
    <source>
        <dbReference type="ARBA" id="ARBA00022989"/>
    </source>
</evidence>
<dbReference type="InterPro" id="IPR000326">
    <property type="entry name" value="PAP2/HPO"/>
</dbReference>
<evidence type="ECO:0000256" key="8">
    <source>
        <dbReference type="ARBA" id="ARBA00032707"/>
    </source>
</evidence>
<dbReference type="Proteomes" id="UP000515838">
    <property type="component" value="Chromosome"/>
</dbReference>
<keyword evidence="3" id="KW-1003">Cell membrane</keyword>
<protein>
    <recommendedName>
        <fullName evidence="2">undecaprenyl-diphosphate phosphatase</fullName>
        <ecNumber evidence="2">3.6.1.27</ecNumber>
    </recommendedName>
    <alternativeName>
        <fullName evidence="8">Undecaprenyl pyrophosphate phosphatase</fullName>
    </alternativeName>
</protein>
<dbReference type="EMBL" id="CP060731">
    <property type="protein sequence ID" value="QNN79679.1"/>
    <property type="molecule type" value="Genomic_DNA"/>
</dbReference>
<organism evidence="12 13">
    <name type="scientific">Pseudoxanthomonas mexicana</name>
    <dbReference type="NCBI Taxonomy" id="128785"/>
    <lineage>
        <taxon>Bacteria</taxon>
        <taxon>Pseudomonadati</taxon>
        <taxon>Pseudomonadota</taxon>
        <taxon>Gammaproteobacteria</taxon>
        <taxon>Lysobacterales</taxon>
        <taxon>Lysobacteraceae</taxon>
        <taxon>Pseudoxanthomonas</taxon>
    </lineage>
</organism>
<feature type="transmembrane region" description="Helical" evidence="10">
    <location>
        <begin position="141"/>
        <end position="161"/>
    </location>
</feature>
<feature type="transmembrane region" description="Helical" evidence="10">
    <location>
        <begin position="67"/>
        <end position="93"/>
    </location>
</feature>
<evidence type="ECO:0000313" key="12">
    <source>
        <dbReference type="EMBL" id="QNN79679.1"/>
    </source>
</evidence>
<sequence length="223" mass="25123">MANGRRFIAGLFREHGRRLLLLFLCLLAPLWLFVELADEIHELEDFYFDDALLWHAHALSSPTLDRFFVVVSALGYQWGVVPADIVLTLGLLVARRWREATFAGVSLGGSALLNMATKQFFQRDRPALWESIAPEHTFSFPSGHAMGSATLAMVVVLLCWHTRFRWPAVVLAALFALTVGASRIYLGVHYPSDILGGWAAGIAWVSGVYLVLYRIRERPWQVR</sequence>
<comment type="subcellular location">
    <subcellularLocation>
        <location evidence="1">Cell membrane</location>
        <topology evidence="1">Multi-pass membrane protein</topology>
    </subcellularLocation>
</comment>
<dbReference type="GO" id="GO:0050380">
    <property type="term" value="F:undecaprenyl-diphosphatase activity"/>
    <property type="evidence" value="ECO:0007669"/>
    <property type="project" value="UniProtKB-EC"/>
</dbReference>
<dbReference type="SMART" id="SM00014">
    <property type="entry name" value="acidPPc"/>
    <property type="match status" value="1"/>
</dbReference>
<evidence type="ECO:0000259" key="11">
    <source>
        <dbReference type="SMART" id="SM00014"/>
    </source>
</evidence>
<evidence type="ECO:0000313" key="13">
    <source>
        <dbReference type="Proteomes" id="UP000515838"/>
    </source>
</evidence>
<evidence type="ECO:0000256" key="2">
    <source>
        <dbReference type="ARBA" id="ARBA00012374"/>
    </source>
</evidence>
<evidence type="ECO:0000256" key="9">
    <source>
        <dbReference type="ARBA" id="ARBA00047594"/>
    </source>
</evidence>
<evidence type="ECO:0000256" key="7">
    <source>
        <dbReference type="ARBA" id="ARBA00023136"/>
    </source>
</evidence>
<dbReference type="SUPFAM" id="SSF48317">
    <property type="entry name" value="Acid phosphatase/Vanadium-dependent haloperoxidase"/>
    <property type="match status" value="1"/>
</dbReference>
<evidence type="ECO:0000256" key="3">
    <source>
        <dbReference type="ARBA" id="ARBA00022475"/>
    </source>
</evidence>
<comment type="catalytic activity">
    <reaction evidence="9">
        <text>di-trans,octa-cis-undecaprenyl diphosphate + H2O = di-trans,octa-cis-undecaprenyl phosphate + phosphate + H(+)</text>
        <dbReference type="Rhea" id="RHEA:28094"/>
        <dbReference type="ChEBI" id="CHEBI:15377"/>
        <dbReference type="ChEBI" id="CHEBI:15378"/>
        <dbReference type="ChEBI" id="CHEBI:43474"/>
        <dbReference type="ChEBI" id="CHEBI:58405"/>
        <dbReference type="ChEBI" id="CHEBI:60392"/>
        <dbReference type="EC" id="3.6.1.27"/>
    </reaction>
</comment>
<keyword evidence="4 10" id="KW-0812">Transmembrane</keyword>
<dbReference type="Pfam" id="PF01569">
    <property type="entry name" value="PAP2"/>
    <property type="match status" value="1"/>
</dbReference>
<dbReference type="InterPro" id="IPR036938">
    <property type="entry name" value="PAP2/HPO_sf"/>
</dbReference>
<dbReference type="PANTHER" id="PTHR14969:SF62">
    <property type="entry name" value="DECAPRENYLPHOSPHORYL-5-PHOSPHORIBOSE PHOSPHATASE RV3807C-RELATED"/>
    <property type="match status" value="1"/>
</dbReference>
<feature type="transmembrane region" description="Helical" evidence="10">
    <location>
        <begin position="194"/>
        <end position="213"/>
    </location>
</feature>
<dbReference type="CDD" id="cd03392">
    <property type="entry name" value="PAP2_like_2"/>
    <property type="match status" value="1"/>
</dbReference>